<reference evidence="1 2" key="1">
    <citation type="submission" date="2023-09" db="EMBL/GenBank/DDBJ databases">
        <authorList>
            <person name="Rey-Velasco X."/>
        </authorList>
    </citation>
    <scope>NUCLEOTIDE SEQUENCE [LARGE SCALE GENOMIC DNA]</scope>
    <source>
        <strain evidence="1 2">P050</strain>
    </source>
</reference>
<evidence type="ECO:0000313" key="1">
    <source>
        <dbReference type="EMBL" id="MDT0553366.1"/>
    </source>
</evidence>
<dbReference type="EMBL" id="JAVRHV010000004">
    <property type="protein sequence ID" value="MDT0553366.1"/>
    <property type="molecule type" value="Genomic_DNA"/>
</dbReference>
<dbReference type="Proteomes" id="UP001252186">
    <property type="component" value="Unassembled WGS sequence"/>
</dbReference>
<keyword evidence="2" id="KW-1185">Reference proteome</keyword>
<evidence type="ECO:0008006" key="3">
    <source>
        <dbReference type="Google" id="ProtNLM"/>
    </source>
</evidence>
<gene>
    <name evidence="1" type="ORF">RM519_08935</name>
</gene>
<proteinExistence type="predicted"/>
<dbReference type="RefSeq" id="WP_311593372.1">
    <property type="nucleotide sequence ID" value="NZ_JAVRHV010000004.1"/>
</dbReference>
<organism evidence="1 2">
    <name type="scientific">Urechidicola vernalis</name>
    <dbReference type="NCBI Taxonomy" id="3075600"/>
    <lineage>
        <taxon>Bacteria</taxon>
        <taxon>Pseudomonadati</taxon>
        <taxon>Bacteroidota</taxon>
        <taxon>Flavobacteriia</taxon>
        <taxon>Flavobacteriales</taxon>
        <taxon>Flavobacteriaceae</taxon>
        <taxon>Urechidicola</taxon>
    </lineage>
</organism>
<evidence type="ECO:0000313" key="2">
    <source>
        <dbReference type="Proteomes" id="UP001252186"/>
    </source>
</evidence>
<accession>A0ABU2Y5B4</accession>
<sequence>MRKDIQIPEVTNVVMAVVKEYNDIYKTDDWNVYILNNKKVAIEMVLIVSHGYDDKDTTSKMRHKIQKLPANSFAKVELIQPELFKLNNEFKVSFFLDNQLQEKNFTFKKNSLKESALRVVKELGGKKGIVEK</sequence>
<name>A0ABU2Y5B4_9FLAO</name>
<comment type="caution">
    <text evidence="1">The sequence shown here is derived from an EMBL/GenBank/DDBJ whole genome shotgun (WGS) entry which is preliminary data.</text>
</comment>
<protein>
    <recommendedName>
        <fullName evidence="3">Phenylalanyl-tRNA synthetase subunit alpha</fullName>
    </recommendedName>
</protein>